<comment type="catalytic activity">
    <reaction evidence="1">
        <text>ATP + protein L-histidine = ADP + protein N-phospho-L-histidine.</text>
        <dbReference type="EC" id="2.7.13.3"/>
    </reaction>
</comment>
<dbReference type="SUPFAM" id="SSF47384">
    <property type="entry name" value="Homodimeric domain of signal transducing histidine kinase"/>
    <property type="match status" value="1"/>
</dbReference>
<feature type="modified residue" description="4-aspartylphosphate" evidence="7">
    <location>
        <position position="158"/>
    </location>
</feature>
<name>A0A5J4KD33_9CHLR</name>
<keyword evidence="6" id="KW-0804">Transcription</keyword>
<evidence type="ECO:0000256" key="7">
    <source>
        <dbReference type="PROSITE-ProRule" id="PRU00169"/>
    </source>
</evidence>
<dbReference type="Pfam" id="PF00512">
    <property type="entry name" value="HisKA"/>
    <property type="match status" value="1"/>
</dbReference>
<dbReference type="SMART" id="SM00388">
    <property type="entry name" value="HisKA"/>
    <property type="match status" value="1"/>
</dbReference>
<dbReference type="SMART" id="SM00448">
    <property type="entry name" value="REC"/>
    <property type="match status" value="1"/>
</dbReference>
<dbReference type="Gene3D" id="3.40.50.2300">
    <property type="match status" value="1"/>
</dbReference>
<evidence type="ECO:0000259" key="8">
    <source>
        <dbReference type="PROSITE" id="PS50109"/>
    </source>
</evidence>
<dbReference type="InterPro" id="IPR035255">
    <property type="entry name" value="DUF5348"/>
</dbReference>
<dbReference type="GO" id="GO:0000155">
    <property type="term" value="F:phosphorelay sensor kinase activity"/>
    <property type="evidence" value="ECO:0007669"/>
    <property type="project" value="InterPro"/>
</dbReference>
<dbReference type="CDD" id="cd00082">
    <property type="entry name" value="HisKA"/>
    <property type="match status" value="1"/>
</dbReference>
<dbReference type="InterPro" id="IPR036097">
    <property type="entry name" value="HisK_dim/P_sf"/>
</dbReference>
<evidence type="ECO:0000256" key="2">
    <source>
        <dbReference type="ARBA" id="ARBA00012438"/>
    </source>
</evidence>
<comment type="caution">
    <text evidence="10">The sequence shown here is derived from an EMBL/GenBank/DDBJ whole genome shotgun (WGS) entry which is preliminary data.</text>
</comment>
<accession>A0A5J4KD33</accession>
<dbReference type="EMBL" id="BKZW01000001">
    <property type="protein sequence ID" value="GER86864.1"/>
    <property type="molecule type" value="Genomic_DNA"/>
</dbReference>
<dbReference type="InterPro" id="IPR011006">
    <property type="entry name" value="CheY-like_superfamily"/>
</dbReference>
<keyword evidence="4" id="KW-0418">Kinase</keyword>
<protein>
    <recommendedName>
        <fullName evidence="2">histidine kinase</fullName>
        <ecNumber evidence="2">2.7.13.3</ecNumber>
    </recommendedName>
</protein>
<keyword evidence="3 7" id="KW-0597">Phosphoprotein</keyword>
<proteinExistence type="predicted"/>
<sequence>MLNTNNGMTTMMDDKITHEMNWTLVFDEERNHLLLDGHELSTGERIEIRVFGSWVPGQVAMDSAGWYLMTLDQVGIRLHGGLLARSCEFRFSQQDVSPASSSASNSTILIVDDDTSLLHALPRMLALRLPEVKVETAQSAQEALQLLQKKPYAAVVSDIKMPEMDGLTLLGKIREAQPDTPTILITGHGEHDLAIQALRGGAYDYIQKPIERDNFVAALLRAIQTCELRHQVQEQQQALELYTRSLEVLVQQRTDELAEAHSTKDKVVSLVSQELNEPVTRLKNLTQLLQQKLGNSELSEIVTRSFADIEVSIERTELLVQELLNTSDIETKSFILRRQRCDLTQLCRNILEEEVAGTSMKLEHEGGNGPLEVEVDEGQIRQVLSMLLDSTRSATQQENSTTVMLQQIGNEAMITLRDQGVSSLGAGFYISRKIVERHNGHLEIQTFPDERRALFITLPLSQQHPEAPTSADDGSMQVPHTHAIWTITYDAEAATAGN</sequence>
<dbReference type="Proteomes" id="UP000326912">
    <property type="component" value="Unassembled WGS sequence"/>
</dbReference>
<reference evidence="10 11" key="1">
    <citation type="submission" date="2019-10" db="EMBL/GenBank/DDBJ databases">
        <title>Dictyobacter vulcani sp. nov., within the class Ktedonobacteria, isolated from soil of volcanic Mt. Zao.</title>
        <authorList>
            <person name="Zheng Y."/>
            <person name="Wang C.M."/>
            <person name="Sakai Y."/>
            <person name="Abe K."/>
            <person name="Yokota A."/>
            <person name="Yabe S."/>
        </authorList>
    </citation>
    <scope>NUCLEOTIDE SEQUENCE [LARGE SCALE GENOMIC DNA]</scope>
    <source>
        <strain evidence="10 11">W12</strain>
    </source>
</reference>
<evidence type="ECO:0000256" key="5">
    <source>
        <dbReference type="ARBA" id="ARBA00023015"/>
    </source>
</evidence>
<keyword evidence="5" id="KW-0805">Transcription regulation</keyword>
<dbReference type="Gene3D" id="1.10.287.130">
    <property type="match status" value="1"/>
</dbReference>
<keyword evidence="11" id="KW-1185">Reference proteome</keyword>
<dbReference type="SUPFAM" id="SSF52172">
    <property type="entry name" value="CheY-like"/>
    <property type="match status" value="1"/>
</dbReference>
<dbReference type="PANTHER" id="PTHR43547">
    <property type="entry name" value="TWO-COMPONENT HISTIDINE KINASE"/>
    <property type="match status" value="1"/>
</dbReference>
<evidence type="ECO:0000256" key="4">
    <source>
        <dbReference type="ARBA" id="ARBA00022777"/>
    </source>
</evidence>
<dbReference type="SUPFAM" id="SSF55874">
    <property type="entry name" value="ATPase domain of HSP90 chaperone/DNA topoisomerase II/histidine kinase"/>
    <property type="match status" value="1"/>
</dbReference>
<evidence type="ECO:0000256" key="1">
    <source>
        <dbReference type="ARBA" id="ARBA00000085"/>
    </source>
</evidence>
<gene>
    <name evidence="10" type="ORF">KDW_10260</name>
</gene>
<organism evidence="10 11">
    <name type="scientific">Dictyobacter vulcani</name>
    <dbReference type="NCBI Taxonomy" id="2607529"/>
    <lineage>
        <taxon>Bacteria</taxon>
        <taxon>Bacillati</taxon>
        <taxon>Chloroflexota</taxon>
        <taxon>Ktedonobacteria</taxon>
        <taxon>Ktedonobacterales</taxon>
        <taxon>Dictyobacteraceae</taxon>
        <taxon>Dictyobacter</taxon>
    </lineage>
</organism>
<dbReference type="InterPro" id="IPR005467">
    <property type="entry name" value="His_kinase_dom"/>
</dbReference>
<dbReference type="InterPro" id="IPR001789">
    <property type="entry name" value="Sig_transdc_resp-reg_receiver"/>
</dbReference>
<dbReference type="Pfam" id="PF17295">
    <property type="entry name" value="DUF5348"/>
    <property type="match status" value="1"/>
</dbReference>
<dbReference type="InterPro" id="IPR036890">
    <property type="entry name" value="HATPase_C_sf"/>
</dbReference>
<dbReference type="PANTHER" id="PTHR43547:SF2">
    <property type="entry name" value="HYBRID SIGNAL TRANSDUCTION HISTIDINE KINASE C"/>
    <property type="match status" value="1"/>
</dbReference>
<dbReference type="InterPro" id="IPR003661">
    <property type="entry name" value="HisK_dim/P_dom"/>
</dbReference>
<dbReference type="PROSITE" id="PS50109">
    <property type="entry name" value="HIS_KIN"/>
    <property type="match status" value="1"/>
</dbReference>
<dbReference type="Pfam" id="PF00072">
    <property type="entry name" value="Response_reg"/>
    <property type="match status" value="1"/>
</dbReference>
<dbReference type="PROSITE" id="PS50110">
    <property type="entry name" value="RESPONSE_REGULATORY"/>
    <property type="match status" value="1"/>
</dbReference>
<dbReference type="EC" id="2.7.13.3" evidence="2"/>
<feature type="domain" description="Response regulatory" evidence="9">
    <location>
        <begin position="107"/>
        <end position="223"/>
    </location>
</feature>
<dbReference type="Gene3D" id="3.30.565.10">
    <property type="entry name" value="Histidine kinase-like ATPase, C-terminal domain"/>
    <property type="match status" value="1"/>
</dbReference>
<keyword evidence="4" id="KW-0808">Transferase</keyword>
<dbReference type="FunFam" id="3.40.50.2300:FF:000018">
    <property type="entry name" value="DNA-binding transcriptional regulator NtrC"/>
    <property type="match status" value="1"/>
</dbReference>
<dbReference type="AlphaFoldDB" id="A0A5J4KD33"/>
<evidence type="ECO:0000259" key="9">
    <source>
        <dbReference type="PROSITE" id="PS50110"/>
    </source>
</evidence>
<evidence type="ECO:0000256" key="6">
    <source>
        <dbReference type="ARBA" id="ARBA00023163"/>
    </source>
</evidence>
<evidence type="ECO:0000313" key="11">
    <source>
        <dbReference type="Proteomes" id="UP000326912"/>
    </source>
</evidence>
<feature type="domain" description="Histidine kinase" evidence="8">
    <location>
        <begin position="270"/>
        <end position="462"/>
    </location>
</feature>
<evidence type="ECO:0000313" key="10">
    <source>
        <dbReference type="EMBL" id="GER86864.1"/>
    </source>
</evidence>
<evidence type="ECO:0000256" key="3">
    <source>
        <dbReference type="ARBA" id="ARBA00022553"/>
    </source>
</evidence>